<keyword evidence="3" id="KW-1185">Reference proteome</keyword>
<name>A0A841R8K6_9SPIO</name>
<sequence length="3515" mass="374686">MKERKAIFRFILAALLILAGTFTSSCELFTPGLGDEIDLEKPVVGIESHGNGDYIGGITHIAGFVSDDAGISSVTLSINDKDFPATFANGEWSLDLTTTDYADGEYEISVNAIDTAEKESTVSMLLIIDNKPPTVIVTTPSLYIGKKFNDLIEIKGEASDKTRVKEVWINVYNSTGDLIQSEKATGTTSWFYTLNSNVLTDQDEHYIDVIAVDFNGNQNNWFYHISDIYALSNDIANVPNIEKIDGVDNQGELIPIGPSGIISASFDTIRLTESGPVHLTLDIDQSSNTPVITIDGITVLGPNSIYPDGSITGSVSDDDLVIAGTLEIAIDEDNDGGPDRDNWIPVSGPPAADGKSIDWSHSFAGYAQGTHSFRMRVSDSGGTLFEHTDQIPITVDNGPPSIQIDSPAAGAIFTSSFTIDGSASDGDIVSSVEISLDGGSTWTNANTTPALPSDSVSWDYDFTVQADGSTDADYDYQIRVTDGSGRFSLMDRSVKVDATIPTAQIELSPESSTVNGTNVLIRGTSNDNRTIDKLYLSINPESVAPPADITTWLDEDDGVTGKYSWTYTLDSTTLIDGNYDITVVSVDIAGNESTPFTKTITVDQESDRPVITFSDIDKNETVASNNVLTGANFLVGFISEDDLFDPSLFSGNAIEISIDGGGWVPVSIPPLSSGTYVKWQHDISTLAEGEHNVKVRARDSLFVGTVGDSSTSVEYISNYNWAIEDSVDQNGIPFILNSGPPIITINPFSSSYFVGTVTIEGNAVDANGVSDVDISFDNGLTWTEIPITPGTSVNWTYDFTGPDGTYDFKIRCIEDYGTIAQESGSFVVDSAAPSIDTISSPTGLEIYISGSAFNVAGTASDSGDAGIEKVFWWTGDPLDTPPSTVFPYTGWNPAFGTNNWSGALDLTEIGEGDKTIFLFALDWSKNVSSVSSADFTVDQSSPTLTEDVSGIAGTATVYRNADINLGGNISDGTGIASLVVSYSKNGGVLTNLTSNIAAGRWDASLPVSLGDGGYELQIVATDNVGRTTTLNRNIVIDTSSPDLTVESPVNTELVDSNSYTISGKISDNGGVGVTELQYSRDNTNWSDITIAGLSWFVAGVDFSSPIGAETSQGARTLYIRATDGLNPEVIETITFNYDTENPVLTEILVNTDTEQIINSPVVFEGRAYDSNALTSLELIINNGVPADITIDVDGPDDTLGNGDDNYWTYTHPDTTDGVFAIVFRATDAAGRTTTIHRNLLLDRTAPNVPVITSSPGSYVTSNLSVTGTASDGTSGINTVQYSIDGEATWNALSGTDNWFGSIDVAAEAAGDHTVYIRSLDRAGNISASASQSYTIDRDNPVLTVSGFAGNEYRNTTFTIDGTMSDRDLGLTPISLIATLDGAPIDLTGYPLNQSTVNGTWSRDIPVNPGDNGTCQITIIATDAVGRSVSEIINVGIDTTDPALAVTTDFTGWFGSNTVLVEGTASDGGSQLKVVQYSFDDVNWNNLSVTSPWSGYISIPNGTANPLYIRSVDNVGNESTHESFSVNVDTASPVTSMVSPLTVVKLNGSIDLNIQILAQDIGQSGVVSAKVKVNSTDFTTPDASRILTPATAEFNNTWTLTLPAAAIPGTEGQIDINVQFTDNAGNEKIQSFPVLVDRTAPSVPVISSHNDGAYVNKTITLSGSASDTQGLQSVLLEIYNNATAGWEVLTTSGTYSWNADIDTVSYDTADYDRDGGTAGTQIRLRVTATDTAGNTASSIRDLIIDQNTDRPVVSLNNLQTTGTDTLKLSQTVFGSLLDDDGIVSFEISEDNSNWTSVTLSGSSWQYDVSAVNGTKNLYFRIEDGDGTLFVTNAADEPRVIGKSGGEIADILIFRLDTVTPEINSSIVADRAAPFDFVADTATITTNMPFGGSSSHFALKVLARDANTISSVVIDIPGLGTVPTFKGADEAGYETYSTAEQDISALGDGSIDLVITVTDDSGLTSTATRTILIDNTAPDLTYLSPRSSLDVVNGDIPVRGLASDAGSALAKVEYKVGYNYAGESWQDVSGSLFNWEIDFSGINKIDYYAGLEVENVDTNGTITLTSHGLANDTAVWVGGTTLPTGLSGSSTYYVVNATADTLQIASSAGGGALTFASVGTEVRISRYSKDANEDSIWELPVVVRATDTAGNASVVSDSAYVVLVDPSGDKPHPVVVYPDPDNVNRVMGGIIRIFGTAEDDDGVDSVYIQIDVDGDNDYDAADIDTEGFDWYNSGEGIAVTGAASWNININTSGEFNPSGAGTNPINFRVRAKDIYGTFGPWSDSHHIDVDNSVPKIGSTEAPTLTQGATVQSYISDMYIKGNWVLEGTIEDESDISDIQITGDIVGSLAGNPGWFTDYIGSGTDGYRMQIPINTSGTGQYVFTVTAVDNSDPKTNNSATFRINYDNTAPTLEAYDGLLPVEQSNKTYHLTSAVNEAGSGLERVAFFFLRQGTTDAEDRLYNPQEAKAGDANRTYLNQVYGSGSTIAFVDGLPRLSLSSVTRSDEYTLQHNDIIGNTNVRKGGLVRIGGLDRLITSVNLGTGEITWSGAVSISVTDAAVAYALIVDHDIPETPVWNPDNTLASITNDDGDGLIEELSKTGTEYVWDAYIDSKEIPDGPIEIHWVAFDKSGNFTADFVSTQVLNHRPMLASVLLGTDLNGINGVEESEKVPAYSLLDGLGNNQAVATSASGSGDASPFTAKGDTTIEIEVIGGNGALQYEFFEGAGVTNIHGSLQTLRADEISAVQPITVSTADFTSAEIGEGDKNLVFRIWDSTEETTIGLDSQWAQLTVPMIVDVIDGVAPKAVISPFFWTSESDNSLYGNSKTYGHIELSGVIDGTDPDVSGIVSIRGTSYDDQKLTDIYGRIDSFVMTNGSTADYPTGPASADETYTLLSSYSGGAWSSIDKLATEGWKFSAADVSLDQSGHRIEWQLDWDSSKITNIAELNRAVKIVTVDKGNNPSGYTVVNDASDTINNIPNYTVDVVPYITGISTSLDAVYPANPSAFNRSALGYYPVRENEVITVRGFNLQNAGNAVSINGVSKTPVSGTASSLDINVGTDTASGAIAVVTNSISSQNNSNDNSQVSNKEDNNLNNSTLNDDRYLYIWSFGALVNSNSIADPIMRMDDSSNYYMSYGANANRFYLNKNGTAQQYDQTYNQFNNTMVAFDANGNIYGSTSNTDRIGDSVNGATSYTFYAKSPGSRATGNTAGYYNGTNKRRLELAYNSQTGVYNINRVEYPKMEIKGSGTDADPARVYMTYFDSNSVNNELKFRYGTVGTNADNISGGISNNLNSTNPGSATGYQIVADRNSTYPGGNYSDADALSDGTAVMTWYDAVNRQLIFSYNTNPAGATQAQWQTNAVVLDTNFAGWYVDMTVDDGDGIHIAYYSSGSGDLKYAYLSAYNASPTVVTVDSYLSTGTQITINTRLEGGNYVPYISYFQPSFVSTTSSVKVAWREDFASLTDGAVMDDYSGSWEVMTIPSGNVPVDGMVCNGVPTGGAYADQVFISYYTDAYYERTYLK</sequence>
<dbReference type="SUPFAM" id="SSF81296">
    <property type="entry name" value="E set domains"/>
    <property type="match status" value="2"/>
</dbReference>
<evidence type="ECO:0000313" key="3">
    <source>
        <dbReference type="Proteomes" id="UP000587760"/>
    </source>
</evidence>
<evidence type="ECO:0000256" key="1">
    <source>
        <dbReference type="SAM" id="MobiDB-lite"/>
    </source>
</evidence>
<comment type="caution">
    <text evidence="2">The sequence shown here is derived from an EMBL/GenBank/DDBJ whole genome shotgun (WGS) entry which is preliminary data.</text>
</comment>
<dbReference type="EMBL" id="JACHGJ010000002">
    <property type="protein sequence ID" value="MBB6479517.1"/>
    <property type="molecule type" value="Genomic_DNA"/>
</dbReference>
<dbReference type="InterPro" id="IPR013783">
    <property type="entry name" value="Ig-like_fold"/>
</dbReference>
<evidence type="ECO:0000313" key="2">
    <source>
        <dbReference type="EMBL" id="MBB6479517.1"/>
    </source>
</evidence>
<reference evidence="2 3" key="1">
    <citation type="submission" date="2020-08" db="EMBL/GenBank/DDBJ databases">
        <title>Genomic Encyclopedia of Type Strains, Phase IV (KMG-IV): sequencing the most valuable type-strain genomes for metagenomic binning, comparative biology and taxonomic classification.</title>
        <authorList>
            <person name="Goeker M."/>
        </authorList>
    </citation>
    <scope>NUCLEOTIDE SEQUENCE [LARGE SCALE GENOMIC DNA]</scope>
    <source>
        <strain evidence="2 3">DSM 2461</strain>
    </source>
</reference>
<dbReference type="InterPro" id="IPR014756">
    <property type="entry name" value="Ig_E-set"/>
</dbReference>
<dbReference type="Gene3D" id="2.60.40.10">
    <property type="entry name" value="Immunoglobulins"/>
    <property type="match status" value="6"/>
</dbReference>
<organism evidence="2 3">
    <name type="scientific">Spirochaeta isovalerica</name>
    <dbReference type="NCBI Taxonomy" id="150"/>
    <lineage>
        <taxon>Bacteria</taxon>
        <taxon>Pseudomonadati</taxon>
        <taxon>Spirochaetota</taxon>
        <taxon>Spirochaetia</taxon>
        <taxon>Spirochaetales</taxon>
        <taxon>Spirochaetaceae</taxon>
        <taxon>Spirochaeta</taxon>
    </lineage>
</organism>
<evidence type="ECO:0008006" key="4">
    <source>
        <dbReference type="Google" id="ProtNLM"/>
    </source>
</evidence>
<feature type="region of interest" description="Disordered" evidence="1">
    <location>
        <begin position="3070"/>
        <end position="3089"/>
    </location>
</feature>
<protein>
    <recommendedName>
        <fullName evidence="4">Ig-like domain-containing protein</fullName>
    </recommendedName>
</protein>
<dbReference type="Gene3D" id="2.60.40.650">
    <property type="match status" value="2"/>
</dbReference>
<dbReference type="RefSeq" id="WP_184744816.1">
    <property type="nucleotide sequence ID" value="NZ_JACHGJ010000002.1"/>
</dbReference>
<dbReference type="PROSITE" id="PS51257">
    <property type="entry name" value="PROKAR_LIPOPROTEIN"/>
    <property type="match status" value="1"/>
</dbReference>
<accession>A0A841R8K6</accession>
<proteinExistence type="predicted"/>
<dbReference type="Pfam" id="PF17957">
    <property type="entry name" value="Big_7"/>
    <property type="match status" value="3"/>
</dbReference>
<dbReference type="Proteomes" id="UP000587760">
    <property type="component" value="Unassembled WGS sequence"/>
</dbReference>
<gene>
    <name evidence="2" type="ORF">HNR50_001175</name>
</gene>